<proteinExistence type="predicted"/>
<dbReference type="InterPro" id="IPR029058">
    <property type="entry name" value="AB_hydrolase_fold"/>
</dbReference>
<dbReference type="GO" id="GO:0016042">
    <property type="term" value="P:lipid catabolic process"/>
    <property type="evidence" value="ECO:0007669"/>
    <property type="project" value="InterPro"/>
</dbReference>
<dbReference type="InterPro" id="IPR002918">
    <property type="entry name" value="Lipase_EstA/Esterase_EstB"/>
</dbReference>
<dbReference type="PANTHER" id="PTHR32015:SF1">
    <property type="entry name" value="LIPASE"/>
    <property type="match status" value="1"/>
</dbReference>
<sequence length="456" mass="50272">MSERNPIVFIHGNGDSADGWQIQMERFKANGYSENELFAITMTPPQNESHQHYADQVKPFIEDVIQKTGRSKVNIVAHSLGCTVSRHYIKHMGGDKIVDRTVLICGGNHGIPAADLTMNQPEVFKQSPEVNTMGASFLNDLNTGNPDGLETFGSTEYMTISGPDDEFYLFYESSPQLKGADNRTIRGYGHFGLRSCEESFQLMMAFFAGNADRVSTGKDAMSDAPTDPSGEWHIAGGPNNGMEICLNTDSTYVATESGQISKGTYTTEPQKFIHRISLNQTEGPGNTGKREGIYRLNVNNTFLRLALSDLNVSEPPQLIAFAPTYERRLETNPMINELVGPWQLKNPGFLIAAGWTNATLTILNNAQFVFEGDNTMSPTGKVRIAGKVTISLKPSPHHISFEISETDGNVPFFVLGEVLPGLFHLQDKTLYIQWGSATFGIPRPSCMDAPIMLMQE</sequence>
<reference evidence="2" key="1">
    <citation type="submission" date="2012-11" db="EMBL/GenBank/DDBJ databases">
        <authorList>
            <person name="Lucero-Rivera Y.E."/>
            <person name="Tovar-Ramirez D."/>
        </authorList>
    </citation>
    <scope>NUCLEOTIDE SEQUENCE [LARGE SCALE GENOMIC DNA]</scope>
    <source>
        <strain evidence="2">Araruama</strain>
    </source>
</reference>
<accession>A0A1V1PFF8</accession>
<dbReference type="AlphaFoldDB" id="A0A1V1PFF8"/>
<dbReference type="SUPFAM" id="SSF53474">
    <property type="entry name" value="alpha/beta-Hydrolases"/>
    <property type="match status" value="1"/>
</dbReference>
<dbReference type="Pfam" id="PF01674">
    <property type="entry name" value="Lipase_2"/>
    <property type="match status" value="1"/>
</dbReference>
<name>A0A1V1PFF8_9BACT</name>
<evidence type="ECO:0000313" key="1">
    <source>
        <dbReference type="EMBL" id="ETR73621.1"/>
    </source>
</evidence>
<dbReference type="EMBL" id="ATBP01000048">
    <property type="protein sequence ID" value="ETR73621.1"/>
    <property type="molecule type" value="Genomic_DNA"/>
</dbReference>
<evidence type="ECO:0008006" key="3">
    <source>
        <dbReference type="Google" id="ProtNLM"/>
    </source>
</evidence>
<gene>
    <name evidence="1" type="ORF">OMM_00820</name>
</gene>
<protein>
    <recommendedName>
        <fullName evidence="3">Lipase</fullName>
    </recommendedName>
</protein>
<dbReference type="Proteomes" id="UP000189670">
    <property type="component" value="Unassembled WGS sequence"/>
</dbReference>
<dbReference type="Gene3D" id="3.40.50.1820">
    <property type="entry name" value="alpha/beta hydrolase"/>
    <property type="match status" value="1"/>
</dbReference>
<evidence type="ECO:0000313" key="2">
    <source>
        <dbReference type="Proteomes" id="UP000189670"/>
    </source>
</evidence>
<organism evidence="1 2">
    <name type="scientific">Candidatus Magnetoglobus multicellularis str. Araruama</name>
    <dbReference type="NCBI Taxonomy" id="890399"/>
    <lineage>
        <taxon>Bacteria</taxon>
        <taxon>Pseudomonadati</taxon>
        <taxon>Thermodesulfobacteriota</taxon>
        <taxon>Desulfobacteria</taxon>
        <taxon>Desulfobacterales</taxon>
        <taxon>Desulfobacteraceae</taxon>
        <taxon>Candidatus Magnetoglobus</taxon>
    </lineage>
</organism>
<dbReference type="PANTHER" id="PTHR32015">
    <property type="entry name" value="FASTING INDUCED LIPASE"/>
    <property type="match status" value="1"/>
</dbReference>
<dbReference type="GO" id="GO:0016298">
    <property type="term" value="F:lipase activity"/>
    <property type="evidence" value="ECO:0007669"/>
    <property type="project" value="TreeGrafter"/>
</dbReference>
<comment type="caution">
    <text evidence="1">The sequence shown here is derived from an EMBL/GenBank/DDBJ whole genome shotgun (WGS) entry which is preliminary data.</text>
</comment>